<dbReference type="Proteomes" id="UP000290289">
    <property type="component" value="Chromosome 17"/>
</dbReference>
<sequence length="102" mass="11786">MASFFFLSTFKTGGSAALYHLAPLTSNLHIFFIRLINPNTFTASMFPQNDHAGQDKGKKGSKSCRRSNKFRPINRNLTLSQRRSLILFSWDSFLCKWFPLFF</sequence>
<protein>
    <submittedName>
        <fullName evidence="2">Uncharacterized protein</fullName>
    </submittedName>
</protein>
<feature type="region of interest" description="Disordered" evidence="1">
    <location>
        <begin position="47"/>
        <end position="69"/>
    </location>
</feature>
<keyword evidence="3" id="KW-1185">Reference proteome</keyword>
<evidence type="ECO:0000313" key="2">
    <source>
        <dbReference type="EMBL" id="RXH67345.1"/>
    </source>
</evidence>
<reference evidence="2 3" key="1">
    <citation type="submission" date="2018-10" db="EMBL/GenBank/DDBJ databases">
        <title>A high-quality apple genome assembly.</title>
        <authorList>
            <person name="Hu J."/>
        </authorList>
    </citation>
    <scope>NUCLEOTIDE SEQUENCE [LARGE SCALE GENOMIC DNA]</scope>
    <source>
        <strain evidence="3">cv. HFTH1</strain>
        <tissue evidence="2">Young leaf</tissue>
    </source>
</reference>
<gene>
    <name evidence="2" type="ORF">DVH24_027465</name>
</gene>
<name>A0A498HD27_MALDO</name>
<dbReference type="EMBL" id="RDQH01000343">
    <property type="protein sequence ID" value="RXH67345.1"/>
    <property type="molecule type" value="Genomic_DNA"/>
</dbReference>
<comment type="caution">
    <text evidence="2">The sequence shown here is derived from an EMBL/GenBank/DDBJ whole genome shotgun (WGS) entry which is preliminary data.</text>
</comment>
<feature type="compositionally biased region" description="Basic residues" evidence="1">
    <location>
        <begin position="59"/>
        <end position="69"/>
    </location>
</feature>
<evidence type="ECO:0000256" key="1">
    <source>
        <dbReference type="SAM" id="MobiDB-lite"/>
    </source>
</evidence>
<organism evidence="2 3">
    <name type="scientific">Malus domestica</name>
    <name type="common">Apple</name>
    <name type="synonym">Pyrus malus</name>
    <dbReference type="NCBI Taxonomy" id="3750"/>
    <lineage>
        <taxon>Eukaryota</taxon>
        <taxon>Viridiplantae</taxon>
        <taxon>Streptophyta</taxon>
        <taxon>Embryophyta</taxon>
        <taxon>Tracheophyta</taxon>
        <taxon>Spermatophyta</taxon>
        <taxon>Magnoliopsida</taxon>
        <taxon>eudicotyledons</taxon>
        <taxon>Gunneridae</taxon>
        <taxon>Pentapetalae</taxon>
        <taxon>rosids</taxon>
        <taxon>fabids</taxon>
        <taxon>Rosales</taxon>
        <taxon>Rosaceae</taxon>
        <taxon>Amygdaloideae</taxon>
        <taxon>Maleae</taxon>
        <taxon>Malus</taxon>
    </lineage>
</organism>
<proteinExistence type="predicted"/>
<accession>A0A498HD27</accession>
<evidence type="ECO:0000313" key="3">
    <source>
        <dbReference type="Proteomes" id="UP000290289"/>
    </source>
</evidence>
<dbReference type="AlphaFoldDB" id="A0A498HD27"/>